<dbReference type="Pfam" id="PF13403">
    <property type="entry name" value="Hint_2"/>
    <property type="match status" value="1"/>
</dbReference>
<dbReference type="RefSeq" id="WP_122114126.1">
    <property type="nucleotide sequence ID" value="NZ_QOKZ01000011.1"/>
</dbReference>
<accession>A0A3M0M276</accession>
<feature type="domain" description="Hedgehog/Intein (Hint)" evidence="2">
    <location>
        <begin position="108"/>
        <end position="254"/>
    </location>
</feature>
<dbReference type="PROSITE" id="PS00018">
    <property type="entry name" value="EF_HAND_1"/>
    <property type="match status" value="1"/>
</dbReference>
<evidence type="ECO:0000256" key="1">
    <source>
        <dbReference type="SAM" id="MobiDB-lite"/>
    </source>
</evidence>
<dbReference type="SUPFAM" id="SSF51294">
    <property type="entry name" value="Hedgehog/intein (Hint) domain"/>
    <property type="match status" value="1"/>
</dbReference>
<dbReference type="Gene3D" id="2.170.16.10">
    <property type="entry name" value="Hedgehog/Intein (Hint) domain"/>
    <property type="match status" value="1"/>
</dbReference>
<protein>
    <submittedName>
        <fullName evidence="3">Hemolysin-type calcium-binding region</fullName>
    </submittedName>
</protein>
<evidence type="ECO:0000259" key="2">
    <source>
        <dbReference type="Pfam" id="PF13403"/>
    </source>
</evidence>
<dbReference type="AlphaFoldDB" id="A0A3M0M276"/>
<keyword evidence="4" id="KW-1185">Reference proteome</keyword>
<gene>
    <name evidence="3" type="ORF">C9E81_19990</name>
</gene>
<feature type="region of interest" description="Disordered" evidence="1">
    <location>
        <begin position="281"/>
        <end position="313"/>
    </location>
</feature>
<dbReference type="EMBL" id="QOKZ01000011">
    <property type="protein sequence ID" value="RMC31581.1"/>
    <property type="molecule type" value="Genomic_DNA"/>
</dbReference>
<dbReference type="Proteomes" id="UP000273516">
    <property type="component" value="Unassembled WGS sequence"/>
</dbReference>
<feature type="region of interest" description="Disordered" evidence="1">
    <location>
        <begin position="43"/>
        <end position="78"/>
    </location>
</feature>
<comment type="caution">
    <text evidence="3">The sequence shown here is derived from an EMBL/GenBank/DDBJ whole genome shotgun (WGS) entry which is preliminary data.</text>
</comment>
<dbReference type="InterPro" id="IPR028992">
    <property type="entry name" value="Hedgehog/Intein_dom"/>
</dbReference>
<dbReference type="InterPro" id="IPR036844">
    <property type="entry name" value="Hint_dom_sf"/>
</dbReference>
<reference evidence="3 4" key="1">
    <citation type="submission" date="2018-07" db="EMBL/GenBank/DDBJ databases">
        <authorList>
            <person name="Zhang Y."/>
            <person name="Wang L."/>
            <person name="Ma S."/>
        </authorList>
    </citation>
    <scope>NUCLEOTIDE SEQUENCE [LARGE SCALE GENOMIC DNA]</scope>
    <source>
        <strain evidence="3 4">4-2</strain>
    </source>
</reference>
<name>A0A3M0M276_9RHOB</name>
<organism evidence="3 4">
    <name type="scientific">Paracoccus alkanivorans</name>
    <dbReference type="NCBI Taxonomy" id="2116655"/>
    <lineage>
        <taxon>Bacteria</taxon>
        <taxon>Pseudomonadati</taxon>
        <taxon>Pseudomonadota</taxon>
        <taxon>Alphaproteobacteria</taxon>
        <taxon>Rhodobacterales</taxon>
        <taxon>Paracoccaceae</taxon>
        <taxon>Paracoccus</taxon>
    </lineage>
</organism>
<evidence type="ECO:0000313" key="3">
    <source>
        <dbReference type="EMBL" id="RMC31581.1"/>
    </source>
</evidence>
<sequence length="313" mass="33940">MSELTFDVYRTHVVEGIAQSDSEPVTVTIDDTNEDGLIDPDEWSAYLGGPKGHSQGSEEEASSYDGDGAGHTRDGYLYSPSAYKEGDDLNEVLDSMGHRFEPLSLTVPCFAAGTMIETDRGPVAVESLSAGDLVQTRDHGLQPVRWIGSRQLGAAELSRSAHLRPIRIRAGALGPNAPLNDLLVSPQHRVLVRSKVALRMFGAMEVLVAARHLLELDGIEAAADVTDVEYFHFLFDQHEVVYSNGAETESLYTGPEALKAVGPAARDEIFTLFPELRDRQFDGLSPSARPLPGGRQSRKLAGRLGKNNRSAVS</sequence>
<evidence type="ECO:0000313" key="4">
    <source>
        <dbReference type="Proteomes" id="UP000273516"/>
    </source>
</evidence>
<dbReference type="InterPro" id="IPR018247">
    <property type="entry name" value="EF_Hand_1_Ca_BS"/>
</dbReference>
<proteinExistence type="predicted"/>
<dbReference type="OrthoDB" id="6305173at2"/>